<dbReference type="InterPro" id="IPR044662">
    <property type="entry name" value="HS1/DABB1-like"/>
</dbReference>
<dbReference type="Proteomes" id="UP000696573">
    <property type="component" value="Unassembled WGS sequence"/>
</dbReference>
<comment type="caution">
    <text evidence="4">The sequence shown here is derived from an EMBL/GenBank/DDBJ whole genome shotgun (WGS) entry which is preliminary data.</text>
</comment>
<feature type="signal peptide" evidence="2">
    <location>
        <begin position="1"/>
        <end position="23"/>
    </location>
</feature>
<feature type="domain" description="Stress-response A/B barrel" evidence="3">
    <location>
        <begin position="32"/>
        <end position="134"/>
    </location>
</feature>
<protein>
    <recommendedName>
        <fullName evidence="3">Stress-response A/B barrel domain-containing protein</fullName>
    </recommendedName>
</protein>
<dbReference type="SUPFAM" id="SSF54909">
    <property type="entry name" value="Dimeric alpha+beta barrel"/>
    <property type="match status" value="1"/>
</dbReference>
<reference evidence="4" key="1">
    <citation type="submission" date="2021-10" db="EMBL/GenBank/DDBJ databases">
        <authorList>
            <person name="Piombo E."/>
        </authorList>
    </citation>
    <scope>NUCLEOTIDE SEQUENCE</scope>
</reference>
<sequence>MMFGFRTKPTAALLLLLATVANSLPSPSDCTVTHTVLFGYKASLDPQIVKASVAQFLSLKEACVNPETGKPYIISLKGGQDNSPEMSEDGATHGFVVELPSPEARDYYVFQDPAHQKFKADVKNLIDKSIIVDFIDGVY</sequence>
<comment type="subunit">
    <text evidence="1">Homodimer.</text>
</comment>
<evidence type="ECO:0000313" key="5">
    <source>
        <dbReference type="Proteomes" id="UP000696573"/>
    </source>
</evidence>
<dbReference type="PANTHER" id="PTHR33178:SF10">
    <property type="entry name" value="STRESS-RESPONSE A_B BARREL DOMAIN-CONTAINING PROTEIN"/>
    <property type="match status" value="1"/>
</dbReference>
<dbReference type="AlphaFoldDB" id="A0A9N9V8W8"/>
<dbReference type="Gene3D" id="3.30.70.100">
    <property type="match status" value="1"/>
</dbReference>
<dbReference type="EMBL" id="CABFNQ020000593">
    <property type="protein sequence ID" value="CAH0019818.1"/>
    <property type="molecule type" value="Genomic_DNA"/>
</dbReference>
<dbReference type="SMART" id="SM00886">
    <property type="entry name" value="Dabb"/>
    <property type="match status" value="1"/>
</dbReference>
<name>A0A9N9V8W8_9HYPO</name>
<keyword evidence="5" id="KW-1185">Reference proteome</keyword>
<proteinExistence type="predicted"/>
<gene>
    <name evidence="4" type="ORF">CRHIZ90672A_00013565</name>
</gene>
<accession>A0A9N9V8W8</accession>
<evidence type="ECO:0000256" key="2">
    <source>
        <dbReference type="SAM" id="SignalP"/>
    </source>
</evidence>
<organism evidence="4 5">
    <name type="scientific">Clonostachys rhizophaga</name>
    <dbReference type="NCBI Taxonomy" id="160324"/>
    <lineage>
        <taxon>Eukaryota</taxon>
        <taxon>Fungi</taxon>
        <taxon>Dikarya</taxon>
        <taxon>Ascomycota</taxon>
        <taxon>Pezizomycotina</taxon>
        <taxon>Sordariomycetes</taxon>
        <taxon>Hypocreomycetidae</taxon>
        <taxon>Hypocreales</taxon>
        <taxon>Bionectriaceae</taxon>
        <taxon>Clonostachys</taxon>
    </lineage>
</organism>
<dbReference type="PANTHER" id="PTHR33178">
    <property type="match status" value="1"/>
</dbReference>
<keyword evidence="2" id="KW-0732">Signal</keyword>
<evidence type="ECO:0000259" key="3">
    <source>
        <dbReference type="PROSITE" id="PS51502"/>
    </source>
</evidence>
<dbReference type="InterPro" id="IPR011008">
    <property type="entry name" value="Dimeric_a/b-barrel"/>
</dbReference>
<dbReference type="OrthoDB" id="1601230at2759"/>
<feature type="chain" id="PRO_5040347020" description="Stress-response A/B barrel domain-containing protein" evidence="2">
    <location>
        <begin position="24"/>
        <end position="139"/>
    </location>
</feature>
<evidence type="ECO:0000313" key="4">
    <source>
        <dbReference type="EMBL" id="CAH0019818.1"/>
    </source>
</evidence>
<evidence type="ECO:0000256" key="1">
    <source>
        <dbReference type="ARBA" id="ARBA00011738"/>
    </source>
</evidence>
<dbReference type="PROSITE" id="PS51502">
    <property type="entry name" value="S_R_A_B_BARREL"/>
    <property type="match status" value="1"/>
</dbReference>
<dbReference type="InterPro" id="IPR013097">
    <property type="entry name" value="Dabb"/>
</dbReference>
<dbReference type="Pfam" id="PF07876">
    <property type="entry name" value="Dabb"/>
    <property type="match status" value="1"/>
</dbReference>